<dbReference type="GeneID" id="27702465"/>
<dbReference type="Proteomes" id="UP000053789">
    <property type="component" value="Unassembled WGS sequence"/>
</dbReference>
<organism evidence="2 3">
    <name type="scientific">Cladophialophora bantiana (strain ATCC 10958 / CBS 173.52 / CDC B-1940 / NIH 8579)</name>
    <name type="common">Xylohypha bantiana</name>
    <dbReference type="NCBI Taxonomy" id="1442370"/>
    <lineage>
        <taxon>Eukaryota</taxon>
        <taxon>Fungi</taxon>
        <taxon>Dikarya</taxon>
        <taxon>Ascomycota</taxon>
        <taxon>Pezizomycotina</taxon>
        <taxon>Eurotiomycetes</taxon>
        <taxon>Chaetothyriomycetidae</taxon>
        <taxon>Chaetothyriales</taxon>
        <taxon>Herpotrichiellaceae</taxon>
        <taxon>Cladophialophora</taxon>
    </lineage>
</organism>
<dbReference type="Gene3D" id="2.60.120.620">
    <property type="entry name" value="q2cbj1_9rhob like domain"/>
    <property type="match status" value="1"/>
</dbReference>
<dbReference type="SUPFAM" id="SSF51197">
    <property type="entry name" value="Clavaminate synthase-like"/>
    <property type="match status" value="1"/>
</dbReference>
<evidence type="ECO:0000256" key="1">
    <source>
        <dbReference type="SAM" id="MobiDB-lite"/>
    </source>
</evidence>
<evidence type="ECO:0000313" key="2">
    <source>
        <dbReference type="EMBL" id="KIW90106.1"/>
    </source>
</evidence>
<dbReference type="VEuPathDB" id="FungiDB:Z519_09537"/>
<feature type="region of interest" description="Disordered" evidence="1">
    <location>
        <begin position="143"/>
        <end position="163"/>
    </location>
</feature>
<proteinExistence type="predicted"/>
<dbReference type="RefSeq" id="XP_016616775.1">
    <property type="nucleotide sequence ID" value="XM_016767259.1"/>
</dbReference>
<gene>
    <name evidence="2" type="ORF">Z519_09537</name>
</gene>
<name>A0A0D2EJ89_CLAB1</name>
<dbReference type="OrthoDB" id="445007at2759"/>
<dbReference type="HOGENOM" id="CLU_1626838_0_0_1"/>
<reference evidence="2" key="1">
    <citation type="submission" date="2015-01" db="EMBL/GenBank/DDBJ databases">
        <title>The Genome Sequence of Cladophialophora bantiana CBS 173.52.</title>
        <authorList>
            <consortium name="The Broad Institute Genomics Platform"/>
            <person name="Cuomo C."/>
            <person name="de Hoog S."/>
            <person name="Gorbushina A."/>
            <person name="Stielow B."/>
            <person name="Teixiera M."/>
            <person name="Abouelleil A."/>
            <person name="Chapman S.B."/>
            <person name="Priest M."/>
            <person name="Young S.K."/>
            <person name="Wortman J."/>
            <person name="Nusbaum C."/>
            <person name="Birren B."/>
        </authorList>
    </citation>
    <scope>NUCLEOTIDE SEQUENCE [LARGE SCALE GENOMIC DNA]</scope>
    <source>
        <strain evidence="2">CBS 173.52</strain>
    </source>
</reference>
<protein>
    <submittedName>
        <fullName evidence="2">Uncharacterized protein</fullName>
    </submittedName>
</protein>
<sequence length="163" mass="18017">MSATQVFSIADWGSQSNPRTATGMQRVAQTTPVSEIGRIIQDDGAIVIKQFLSTDQTDCINEEQDPYLKALIPSGQLVDMNEGIKNFLGHNTKGLTDLLQLSKTLRAEVINDDLMHSISDEILGKQVGDYWMSTATMMEIEPGNPPQKLHRGFGTGGRRLFHK</sequence>
<dbReference type="EMBL" id="KN846994">
    <property type="protein sequence ID" value="KIW90106.1"/>
    <property type="molecule type" value="Genomic_DNA"/>
</dbReference>
<dbReference type="AlphaFoldDB" id="A0A0D2EJ89"/>
<accession>A0A0D2EJ89</accession>
<evidence type="ECO:0000313" key="3">
    <source>
        <dbReference type="Proteomes" id="UP000053789"/>
    </source>
</evidence>
<keyword evidence="3" id="KW-1185">Reference proteome</keyword>